<sequence length="2462" mass="236949">MELRSRFVVIAGASLDASLNVPDALTWLPEGARPQVPAGGTACRVLPSTAASAPQLLAAAGITVLGSGVVAKDTACATALLRGGASVRLVCPPRVSQQLGVSVVEGTALLSSARRRALAASLQPHYAAPQPGTLGKALRVPAKRRFWALVKDKLSLGRGGGGSSSGSSSSNAGEHLVLWAPSLHDPSFMPFLSAPLRQALLGSTAEGDGDLALYRGMVHPDVPGLAFVGLEAHAGSSPLLLELQAQWLAAHLAGRLALPPAAAMRADVAAQRVWRSGALAHPLMSAGGSLARRHEQCCLEQLRQDLRGAGLAASLAAAAAPADAPAAAASGTANRGGTEDSCTSRAITPEQQVIAGAQHLPQPANAPSPPKTADGTVPDGRSCGGASATTGDDLQQGLLGMLGARLKDAISSSHDALVSGASEPLPRLWVFPADASATGRSDAATGGGGVRVPRPVTAGALDDMKDADLGVPATPGMGGHGSGAAKASYAAGGSGALSVRTGAQHRSEAGGIGPVIGGSISRAGADSTALSSGQLLLTSPASPRGLPRGASPRSQSSAKPVGGGVNVYDNGLYGTGPDVAAGTATDSTVAASVGMPLAEKAAAAAAAAAAAGVAAGGKSAAEVWAPSAVAAYAAAAGSPPATAAAPAAAFATPASASPQPSSAGTGAQQRRPPRRSLSMPNAQSGLAVATPHTTRYHPSPLNPGWGAGSTSIARISTASLAGGVAAGGGLLGSPRRQGLGTLSMNIGRSPLGTPRSRATFADGADGTAAGAGAAPWRPDSSANAVDAVQSQLEALRSHLRNPAQVPFPSPAGPTTGADGAAAPAPVTPSKHVSTAAGGFLANMLSFSRASSGHSAAASPRVAPGGPGGGVVAAAPSPLTAQLAASSKPLGAQSASRRRLAAPDLPVLGEVNEAGEQSALDEATAAVLAAAEAAAKGIRRRLPPRRSQTAYDLGAGYNDAAVAHLAVFGAGVGATGALACPTSPQVLVEPLKGGFRPRATSSGGTALVPPPPPVGAVATPDAGPSQGGAPASPSPATQSARGSFIHNLLRRRPPQRTASVGPAESWRTHAAYAGSPVPLGASGSGAAAAAAAAARTAIAQAMAATATMTGSRRIAAMGPEPGLLPSPVARGNGATSAGSHRVKRSATTSFLGAGSSTGGVAMQPPASAAASPAVTTTGGADVEYERAAAATLFTPCADFVLLPRAAPASAGQRKAMPLPPPISASGNNLTALSHSAALAYSSTGASSSHANNALMSGNGAPVPGAGAALHHTSPRTGASGAGAGAGPGGGAGAGTYSSSHADGGTFELLVSGGGGAGAAMCCSASGSGAHGGGSQVMPGVGSAGPSRMGMGMGVQAFSGAGAGGGGAAGGLSRKSLGRLGASLASLISGGGSGGRDGAGGAGGGVSKHDSGRSLGGLLGDAAEAASLPYTKRMAAGSTSGGRGRGSSTGGNASSGASPEPSLHIGAANQSSPRPIMAPGSHGAFGGAWAASSSRPASGAVFVRSNTGGNSGCLHSPRAESHQERGSMPIVLAGAAGRPRPHIGGEALAPSWGSAAGPGSVCDRPALVRVGGDALGPDALQLEGLAADGAARVRNRSGSTGPCGASSVGAGSRGAGSSARGGSGGADAADDDPDAALLLSLERLPVGQQRHMAAPRVPQPGLASASVAAAVAPKAVATGALGVNGADGAEPLAILISAAPSPPASTASSHPTSMVQEAAAAAFSSGVVMRAPLAAAAAAGTRSGTATATVTDAAMPASAAAATGSRHEPPSPFAEGAGPTLDEDDIDATLLLPVNDEAATAFAGLPQSSKNLGSPLSVPLPRPGHARGTPGAFGTADAGATAAVAPAQSHRHTLGSMTAEPSPALPQRWSIAGSASPAVGRTLQQSASQVPDTSPIAQQWAARHTPWLLMARGSRTNQPIDPNHQRHGEMQGPAQPGCLPTHVKESQSLAPAIPAALGISDTLCFASEPLPAPMLPPGHRQAQHATTGIASGYRLGVRTGEGDSNGDGISPAGSADGEHSPNGSSGGVGLLRATGVAPAGALRGSDNADVTEQGPQGSGLSFVVALAATDAGATKDYRGGAKQHRPPPRRSITLDPLAAAAPGSTAHAGGKLPSRLSSPNLALQLSPQLQQRLALGGVLGAGSGASGAGGGIGGAPGSASSMNPQAAWSPAGYSPGGTAGPHTASGMLHVSGSVASASSKGLSGRLFGGVGVGGGPGSAALGTLEPGPTSHGSHGHGHSHGLSPFQIQMAASLQSPMINVDEELLAAARWSSARRTGMAAATVGASAGGAGSPVVHALGGAEGSGGAGHGLFGGLGAGNNGGGRGASGVTSPGLASLANHSSGVLLAAGGAGDSGVAGSGSLSGAGTGVVPGVGGADERRGPAWAVRRASQARQEQLVSEVSARLREALKARLGAGSGGGSSTAGGMGVQQQHHQHQQSPLHHLSPRECSMSNGAVLTAVDEAD</sequence>
<feature type="compositionally biased region" description="Gly residues" evidence="1">
    <location>
        <begin position="1609"/>
        <end position="1623"/>
    </location>
</feature>
<organism evidence="2 3">
    <name type="scientific">Chlamydomonas incerta</name>
    <dbReference type="NCBI Taxonomy" id="51695"/>
    <lineage>
        <taxon>Eukaryota</taxon>
        <taxon>Viridiplantae</taxon>
        <taxon>Chlorophyta</taxon>
        <taxon>core chlorophytes</taxon>
        <taxon>Chlorophyceae</taxon>
        <taxon>CS clade</taxon>
        <taxon>Chlamydomonadales</taxon>
        <taxon>Chlamydomonadaceae</taxon>
        <taxon>Chlamydomonas</taxon>
    </lineage>
</organism>
<accession>A0A835SJ49</accession>
<reference evidence="2" key="1">
    <citation type="journal article" date="2020" name="bioRxiv">
        <title>Comparative genomics of Chlamydomonas.</title>
        <authorList>
            <person name="Craig R.J."/>
            <person name="Hasan A.R."/>
            <person name="Ness R.W."/>
            <person name="Keightley P.D."/>
        </authorList>
    </citation>
    <scope>NUCLEOTIDE SEQUENCE</scope>
    <source>
        <strain evidence="2">SAG 7.73</strain>
    </source>
</reference>
<comment type="caution">
    <text evidence="2">The sequence shown here is derived from an EMBL/GenBank/DDBJ whole genome shotgun (WGS) entry which is preliminary data.</text>
</comment>
<feature type="compositionally biased region" description="Low complexity" evidence="1">
    <location>
        <begin position="652"/>
        <end position="667"/>
    </location>
</feature>
<dbReference type="Gene3D" id="3.50.50.60">
    <property type="entry name" value="FAD/NAD(P)-binding domain"/>
    <property type="match status" value="1"/>
</dbReference>
<feature type="region of interest" description="Disordered" evidence="1">
    <location>
        <begin position="1432"/>
        <end position="1478"/>
    </location>
</feature>
<feature type="region of interest" description="Disordered" evidence="1">
    <location>
        <begin position="1803"/>
        <end position="1866"/>
    </location>
</feature>
<feature type="region of interest" description="Disordered" evidence="1">
    <location>
        <begin position="1263"/>
        <end position="1295"/>
    </location>
</feature>
<feature type="region of interest" description="Disordered" evidence="1">
    <location>
        <begin position="2412"/>
        <end position="2462"/>
    </location>
</feature>
<feature type="compositionally biased region" description="Low complexity" evidence="1">
    <location>
        <begin position="854"/>
        <end position="863"/>
    </location>
</feature>
<feature type="compositionally biased region" description="Low complexity" evidence="1">
    <location>
        <begin position="1014"/>
        <end position="1038"/>
    </location>
</feature>
<feature type="compositionally biased region" description="Low complexity" evidence="1">
    <location>
        <begin position="1826"/>
        <end position="1845"/>
    </location>
</feature>
<feature type="region of interest" description="Disordered" evidence="1">
    <location>
        <begin position="802"/>
        <end position="831"/>
    </location>
</feature>
<feature type="region of interest" description="Disordered" evidence="1">
    <location>
        <begin position="537"/>
        <end position="562"/>
    </location>
</feature>
<dbReference type="EMBL" id="JAEHOC010000036">
    <property type="protein sequence ID" value="KAG2428122.1"/>
    <property type="molecule type" value="Genomic_DNA"/>
</dbReference>
<feature type="region of interest" description="Disordered" evidence="1">
    <location>
        <begin position="2216"/>
        <end position="2238"/>
    </location>
</feature>
<feature type="compositionally biased region" description="Gly residues" evidence="1">
    <location>
        <begin position="2413"/>
        <end position="2426"/>
    </location>
</feature>
<keyword evidence="3" id="KW-1185">Reference proteome</keyword>
<feature type="region of interest" description="Disordered" evidence="1">
    <location>
        <begin position="854"/>
        <end position="873"/>
    </location>
</feature>
<feature type="region of interest" description="Disordered" evidence="1">
    <location>
        <begin position="1533"/>
        <end position="1554"/>
    </location>
</feature>
<proteinExistence type="predicted"/>
<dbReference type="InterPro" id="IPR036188">
    <property type="entry name" value="FAD/NAD-bd_sf"/>
</dbReference>
<feature type="region of interest" description="Disordered" evidence="1">
    <location>
        <begin position="1993"/>
        <end position="2029"/>
    </location>
</feature>
<feature type="region of interest" description="Disordered" evidence="1">
    <location>
        <begin position="1757"/>
        <end position="1780"/>
    </location>
</feature>
<feature type="region of interest" description="Disordered" evidence="1">
    <location>
        <begin position="996"/>
        <end position="1038"/>
    </location>
</feature>
<dbReference type="OrthoDB" id="552902at2759"/>
<gene>
    <name evidence="2" type="ORF">HXX76_011803</name>
</gene>
<feature type="region of interest" description="Disordered" evidence="1">
    <location>
        <begin position="360"/>
        <end position="392"/>
    </location>
</feature>
<evidence type="ECO:0000256" key="1">
    <source>
        <dbReference type="SAM" id="MobiDB-lite"/>
    </source>
</evidence>
<feature type="region of interest" description="Disordered" evidence="1">
    <location>
        <begin position="2154"/>
        <end position="2178"/>
    </location>
</feature>
<name>A0A835SJ49_CHLIN</name>
<feature type="region of interest" description="Disordered" evidence="1">
    <location>
        <begin position="652"/>
        <end position="682"/>
    </location>
</feature>
<feature type="compositionally biased region" description="Gly residues" evidence="1">
    <location>
        <begin position="1278"/>
        <end position="1292"/>
    </location>
</feature>
<evidence type="ECO:0000313" key="3">
    <source>
        <dbReference type="Proteomes" id="UP000650467"/>
    </source>
</evidence>
<feature type="compositionally biased region" description="Gly residues" evidence="1">
    <location>
        <begin position="1437"/>
        <end position="1447"/>
    </location>
</feature>
<protein>
    <submittedName>
        <fullName evidence="2">Uncharacterized protein</fullName>
    </submittedName>
</protein>
<feature type="region of interest" description="Disordered" evidence="1">
    <location>
        <begin position="1591"/>
        <end position="1629"/>
    </location>
</feature>
<evidence type="ECO:0000313" key="2">
    <source>
        <dbReference type="EMBL" id="KAG2428122.1"/>
    </source>
</evidence>
<feature type="compositionally biased region" description="Low complexity" evidence="1">
    <location>
        <begin position="812"/>
        <end position="828"/>
    </location>
</feature>
<dbReference type="Proteomes" id="UP000650467">
    <property type="component" value="Unassembled WGS sequence"/>
</dbReference>
<dbReference type="FunFam" id="3.50.50.60:FF:000479">
    <property type="entry name" value="Predicted protein"/>
    <property type="match status" value="1"/>
</dbReference>